<evidence type="ECO:0000256" key="5">
    <source>
        <dbReference type="RuleBase" id="RU000499"/>
    </source>
</evidence>
<dbReference type="GO" id="GO:0004601">
    <property type="term" value="F:peroxidase activity"/>
    <property type="evidence" value="ECO:0007669"/>
    <property type="project" value="UniProtKB-KW"/>
</dbReference>
<feature type="signal peptide" evidence="6">
    <location>
        <begin position="1"/>
        <end position="20"/>
    </location>
</feature>
<sequence length="178" mass="20357">MLTRALLPAVFLAWSALSWAECPPLLNHQFRTLQKKPIDLCQWQGKPILVVNTASKCGFTPQFEKLESLYKQYRDKGLLVIGFPSNDFWQEPKDNEEIADFCKLTYFVEFPMVEKSAVTGDDANPFYKQLKAISGNSPRWNFHKYLIAPDGKTVYSWGSSTKPDDQKVMEKLLPMLGS</sequence>
<dbReference type="Gene3D" id="3.40.30.10">
    <property type="entry name" value="Glutaredoxin"/>
    <property type="match status" value="1"/>
</dbReference>
<evidence type="ECO:0000256" key="2">
    <source>
        <dbReference type="ARBA" id="ARBA00022559"/>
    </source>
</evidence>
<comment type="caution">
    <text evidence="7">The sequence shown here is derived from an EMBL/GenBank/DDBJ whole genome shotgun (WGS) entry which is preliminary data.</text>
</comment>
<dbReference type="RefSeq" id="WP_184040064.1">
    <property type="nucleotide sequence ID" value="NZ_JACHHY010000016.1"/>
</dbReference>
<dbReference type="PIRSF" id="PIRSF000303">
    <property type="entry name" value="Glutathion_perox"/>
    <property type="match status" value="1"/>
</dbReference>
<evidence type="ECO:0000256" key="3">
    <source>
        <dbReference type="ARBA" id="ARBA00023002"/>
    </source>
</evidence>
<dbReference type="Pfam" id="PF00255">
    <property type="entry name" value="GSHPx"/>
    <property type="match status" value="1"/>
</dbReference>
<dbReference type="InterPro" id="IPR029759">
    <property type="entry name" value="GPX_AS"/>
</dbReference>
<dbReference type="AlphaFoldDB" id="A0A840MPG1"/>
<evidence type="ECO:0000256" key="4">
    <source>
        <dbReference type="PIRSR" id="PIRSR000303-1"/>
    </source>
</evidence>
<protein>
    <recommendedName>
        <fullName evidence="5">Glutathione peroxidase</fullName>
    </recommendedName>
</protein>
<name>A0A840MPG1_9PROT</name>
<dbReference type="InterPro" id="IPR000889">
    <property type="entry name" value="Glutathione_peroxidase"/>
</dbReference>
<dbReference type="PROSITE" id="PS00460">
    <property type="entry name" value="GLUTATHIONE_PEROXID_1"/>
    <property type="match status" value="1"/>
</dbReference>
<proteinExistence type="inferred from homology"/>
<evidence type="ECO:0000256" key="1">
    <source>
        <dbReference type="ARBA" id="ARBA00006926"/>
    </source>
</evidence>
<dbReference type="PANTHER" id="PTHR11592">
    <property type="entry name" value="GLUTATHIONE PEROXIDASE"/>
    <property type="match status" value="1"/>
</dbReference>
<dbReference type="SUPFAM" id="SSF52833">
    <property type="entry name" value="Thioredoxin-like"/>
    <property type="match status" value="1"/>
</dbReference>
<dbReference type="GO" id="GO:0034599">
    <property type="term" value="P:cellular response to oxidative stress"/>
    <property type="evidence" value="ECO:0007669"/>
    <property type="project" value="TreeGrafter"/>
</dbReference>
<feature type="active site" evidence="4">
    <location>
        <position position="57"/>
    </location>
</feature>
<keyword evidence="3 5" id="KW-0560">Oxidoreductase</keyword>
<comment type="similarity">
    <text evidence="1 5">Belongs to the glutathione peroxidase family.</text>
</comment>
<dbReference type="PROSITE" id="PS51355">
    <property type="entry name" value="GLUTATHIONE_PEROXID_3"/>
    <property type="match status" value="1"/>
</dbReference>
<keyword evidence="2 5" id="KW-0575">Peroxidase</keyword>
<feature type="chain" id="PRO_5032876183" description="Glutathione peroxidase" evidence="6">
    <location>
        <begin position="21"/>
        <end position="178"/>
    </location>
</feature>
<dbReference type="PRINTS" id="PR01011">
    <property type="entry name" value="GLUTPROXDASE"/>
</dbReference>
<evidence type="ECO:0000313" key="7">
    <source>
        <dbReference type="EMBL" id="MBB5019345.1"/>
    </source>
</evidence>
<evidence type="ECO:0000256" key="6">
    <source>
        <dbReference type="SAM" id="SignalP"/>
    </source>
</evidence>
<evidence type="ECO:0000313" key="8">
    <source>
        <dbReference type="Proteomes" id="UP000575898"/>
    </source>
</evidence>
<dbReference type="InterPro" id="IPR036249">
    <property type="entry name" value="Thioredoxin-like_sf"/>
</dbReference>
<dbReference type="PANTHER" id="PTHR11592:SF44">
    <property type="entry name" value="GLUTATHIONE PEROXIDASE"/>
    <property type="match status" value="1"/>
</dbReference>
<keyword evidence="6" id="KW-0732">Signal</keyword>
<reference evidence="7 8" key="1">
    <citation type="submission" date="2020-08" db="EMBL/GenBank/DDBJ databases">
        <title>Genomic Encyclopedia of Type Strains, Phase IV (KMG-IV): sequencing the most valuable type-strain genomes for metagenomic binning, comparative biology and taxonomic classification.</title>
        <authorList>
            <person name="Goeker M."/>
        </authorList>
    </citation>
    <scope>NUCLEOTIDE SEQUENCE [LARGE SCALE GENOMIC DNA]</scope>
    <source>
        <strain evidence="7 8">DSM 27165</strain>
    </source>
</reference>
<dbReference type="EMBL" id="JACHHY010000016">
    <property type="protein sequence ID" value="MBB5019345.1"/>
    <property type="molecule type" value="Genomic_DNA"/>
</dbReference>
<keyword evidence="8" id="KW-1185">Reference proteome</keyword>
<dbReference type="Proteomes" id="UP000575898">
    <property type="component" value="Unassembled WGS sequence"/>
</dbReference>
<gene>
    <name evidence="7" type="ORF">HNQ59_002646</name>
</gene>
<accession>A0A840MPG1</accession>
<dbReference type="CDD" id="cd00340">
    <property type="entry name" value="GSH_Peroxidase"/>
    <property type="match status" value="1"/>
</dbReference>
<organism evidence="7 8">
    <name type="scientific">Chitinivorax tropicus</name>
    <dbReference type="NCBI Taxonomy" id="714531"/>
    <lineage>
        <taxon>Bacteria</taxon>
        <taxon>Pseudomonadati</taxon>
        <taxon>Pseudomonadota</taxon>
        <taxon>Betaproteobacteria</taxon>
        <taxon>Chitinivorax</taxon>
    </lineage>
</organism>